<reference evidence="3 4" key="1">
    <citation type="submission" date="2019-04" db="EMBL/GenBank/DDBJ databases">
        <authorList>
            <person name="Dong K."/>
        </authorList>
    </citation>
    <scope>NUCLEOTIDE SEQUENCE [LARGE SCALE GENOMIC DNA]</scope>
    <source>
        <strain evidence="4">dk3543</strain>
    </source>
</reference>
<feature type="compositionally biased region" description="Low complexity" evidence="1">
    <location>
        <begin position="56"/>
        <end position="66"/>
    </location>
</feature>
<dbReference type="SUPFAM" id="SSF54427">
    <property type="entry name" value="NTF2-like"/>
    <property type="match status" value="1"/>
</dbReference>
<name>A0A4U2YTF8_9ACTN</name>
<feature type="compositionally biased region" description="Basic and acidic residues" evidence="1">
    <location>
        <begin position="25"/>
        <end position="35"/>
    </location>
</feature>
<dbReference type="Gene3D" id="3.10.450.50">
    <property type="match status" value="1"/>
</dbReference>
<organism evidence="3 4">
    <name type="scientific">Nocardioides jishulii</name>
    <dbReference type="NCBI Taxonomy" id="2575440"/>
    <lineage>
        <taxon>Bacteria</taxon>
        <taxon>Bacillati</taxon>
        <taxon>Actinomycetota</taxon>
        <taxon>Actinomycetes</taxon>
        <taxon>Propionibacteriales</taxon>
        <taxon>Nocardioidaceae</taxon>
        <taxon>Nocardioides</taxon>
    </lineage>
</organism>
<proteinExistence type="predicted"/>
<evidence type="ECO:0008006" key="5">
    <source>
        <dbReference type="Google" id="ProtNLM"/>
    </source>
</evidence>
<comment type="caution">
    <text evidence="3">The sequence shown here is derived from an EMBL/GenBank/DDBJ whole genome shotgun (WGS) entry which is preliminary data.</text>
</comment>
<gene>
    <name evidence="3" type="ORF">FC770_06820</name>
</gene>
<evidence type="ECO:0000256" key="2">
    <source>
        <dbReference type="SAM" id="SignalP"/>
    </source>
</evidence>
<dbReference type="RefSeq" id="WP_137065270.1">
    <property type="nucleotide sequence ID" value="NZ_CP040748.1"/>
</dbReference>
<evidence type="ECO:0000256" key="1">
    <source>
        <dbReference type="SAM" id="MobiDB-lite"/>
    </source>
</evidence>
<dbReference type="PROSITE" id="PS51257">
    <property type="entry name" value="PROKAR_LIPOPROTEIN"/>
    <property type="match status" value="1"/>
</dbReference>
<dbReference type="Proteomes" id="UP000307808">
    <property type="component" value="Unassembled WGS sequence"/>
</dbReference>
<keyword evidence="4" id="KW-1185">Reference proteome</keyword>
<evidence type="ECO:0000313" key="3">
    <source>
        <dbReference type="EMBL" id="TKI64816.1"/>
    </source>
</evidence>
<dbReference type="OrthoDB" id="9950592at2"/>
<keyword evidence="2" id="KW-0732">Signal</keyword>
<dbReference type="AlphaFoldDB" id="A0A4U2YTF8"/>
<sequence length="197" mass="20957">MTRARLRLAAVLAAATLGLAGCAEDSSKKEVDLDARSTPTAEPTPVAAKGDKPVDGAALRGSSAASSPDEEAAVEVWFGFYEEMVRMYAGPTIDRDRWSAVAVEQAYDGPLQYAEKQVSQGHRHQGGLIVAATEVEVKGDEAVVTGCVRTTLTEVDGEGVPVEKVAPWRTSSDVLVKVGSGWRVSSFRIYESGRCDL</sequence>
<dbReference type="EMBL" id="SZPY01000001">
    <property type="protein sequence ID" value="TKI64816.1"/>
    <property type="molecule type" value="Genomic_DNA"/>
</dbReference>
<feature type="chain" id="PRO_5038678003" description="Nuclear transport factor 2 family protein" evidence="2">
    <location>
        <begin position="24"/>
        <end position="197"/>
    </location>
</feature>
<feature type="region of interest" description="Disordered" evidence="1">
    <location>
        <begin position="25"/>
        <end position="66"/>
    </location>
</feature>
<dbReference type="InterPro" id="IPR032710">
    <property type="entry name" value="NTF2-like_dom_sf"/>
</dbReference>
<accession>A0A4U2YTF8</accession>
<feature type="signal peptide" evidence="2">
    <location>
        <begin position="1"/>
        <end position="23"/>
    </location>
</feature>
<protein>
    <recommendedName>
        <fullName evidence="5">Nuclear transport factor 2 family protein</fullName>
    </recommendedName>
</protein>
<evidence type="ECO:0000313" key="4">
    <source>
        <dbReference type="Proteomes" id="UP000307808"/>
    </source>
</evidence>